<evidence type="ECO:0000313" key="5">
    <source>
        <dbReference type="Proteomes" id="UP000285530"/>
    </source>
</evidence>
<dbReference type="PROSITE" id="PS50005">
    <property type="entry name" value="TPR"/>
    <property type="match status" value="2"/>
</dbReference>
<evidence type="ECO:0000256" key="1">
    <source>
        <dbReference type="ARBA" id="ARBA00022737"/>
    </source>
</evidence>
<evidence type="ECO:0000256" key="2">
    <source>
        <dbReference type="ARBA" id="ARBA00022803"/>
    </source>
</evidence>
<dbReference type="OrthoDB" id="9778733at2"/>
<dbReference type="Pfam" id="PF14559">
    <property type="entry name" value="TPR_19"/>
    <property type="match status" value="1"/>
</dbReference>
<dbReference type="InterPro" id="IPR019734">
    <property type="entry name" value="TPR_rpt"/>
</dbReference>
<dbReference type="PANTHER" id="PTHR44186:SF1">
    <property type="entry name" value="BARDET-BIEDL SYNDROME 4 PROTEIN"/>
    <property type="match status" value="1"/>
</dbReference>
<reference evidence="4 5" key="1">
    <citation type="submission" date="2018-09" db="EMBL/GenBank/DDBJ databases">
        <title>Paracoccus onubensis nov. sp. a moderate halophilic bacterium isolated from Gruta de las Maravillas (Aracena, Spain).</title>
        <authorList>
            <person name="Jurado V."/>
            <person name="Gutierrez-Patricio S."/>
            <person name="Gonzalez-Pimentel J.L."/>
            <person name="Laiz L."/>
            <person name="Saiz-Jimenez C."/>
        </authorList>
    </citation>
    <scope>NUCLEOTIDE SEQUENCE [LARGE SCALE GENOMIC DNA]</scope>
    <source>
        <strain evidence="4 5">DSM 19484</strain>
    </source>
</reference>
<protein>
    <submittedName>
        <fullName evidence="4">Tetratricopeptide repeat protein</fullName>
    </submittedName>
</protein>
<dbReference type="SUPFAM" id="SSF48452">
    <property type="entry name" value="TPR-like"/>
    <property type="match status" value="1"/>
</dbReference>
<accession>A0A418ZP96</accession>
<organism evidence="4 5">
    <name type="scientific">Paracoccus aestuarii</name>
    <dbReference type="NCBI Taxonomy" id="453842"/>
    <lineage>
        <taxon>Bacteria</taxon>
        <taxon>Pseudomonadati</taxon>
        <taxon>Pseudomonadota</taxon>
        <taxon>Alphaproteobacteria</taxon>
        <taxon>Rhodobacterales</taxon>
        <taxon>Paracoccaceae</taxon>
        <taxon>Paracoccus</taxon>
    </lineage>
</organism>
<name>A0A418ZP96_9RHOB</name>
<keyword evidence="5" id="KW-1185">Reference proteome</keyword>
<dbReference type="AlphaFoldDB" id="A0A418ZP96"/>
<evidence type="ECO:0000313" key="4">
    <source>
        <dbReference type="EMBL" id="RJK92363.1"/>
    </source>
</evidence>
<dbReference type="Gene3D" id="1.25.40.10">
    <property type="entry name" value="Tetratricopeptide repeat domain"/>
    <property type="match status" value="2"/>
</dbReference>
<gene>
    <name evidence="4" type="ORF">D3P06_19295</name>
</gene>
<sequence>MGLEPREGRYSEAIEHLRKAISYKEGAPTLHAQLGDLYLSTDELDLAEHHLKHSISLAKQPWPLVRLSYVYAKRGDFTNSVAAVKQAISLSPHRPEYYVRLGEWFIRAGDLEAAANAMEKAIEIKPDAVTAPKRLARIKAMIMQSQS</sequence>
<dbReference type="PANTHER" id="PTHR44186">
    <property type="match status" value="1"/>
</dbReference>
<dbReference type="SMART" id="SM00028">
    <property type="entry name" value="TPR"/>
    <property type="match status" value="3"/>
</dbReference>
<dbReference type="Proteomes" id="UP000285530">
    <property type="component" value="Unassembled WGS sequence"/>
</dbReference>
<feature type="repeat" description="TPR" evidence="3">
    <location>
        <begin position="95"/>
        <end position="128"/>
    </location>
</feature>
<keyword evidence="2 3" id="KW-0802">TPR repeat</keyword>
<proteinExistence type="predicted"/>
<keyword evidence="1" id="KW-0677">Repeat</keyword>
<feature type="repeat" description="TPR" evidence="3">
    <location>
        <begin position="61"/>
        <end position="94"/>
    </location>
</feature>
<dbReference type="EMBL" id="QZEV01000255">
    <property type="protein sequence ID" value="RJK92363.1"/>
    <property type="molecule type" value="Genomic_DNA"/>
</dbReference>
<evidence type="ECO:0000256" key="3">
    <source>
        <dbReference type="PROSITE-ProRule" id="PRU00339"/>
    </source>
</evidence>
<comment type="caution">
    <text evidence="4">The sequence shown here is derived from an EMBL/GenBank/DDBJ whole genome shotgun (WGS) entry which is preliminary data.</text>
</comment>
<dbReference type="RefSeq" id="WP_119887969.1">
    <property type="nucleotide sequence ID" value="NZ_CP067169.1"/>
</dbReference>
<dbReference type="InterPro" id="IPR011990">
    <property type="entry name" value="TPR-like_helical_dom_sf"/>
</dbReference>
<dbReference type="Pfam" id="PF13432">
    <property type="entry name" value="TPR_16"/>
    <property type="match status" value="1"/>
</dbReference>